<sequence>MSREEIMQLVSHATKDKLFYKKLVSQPKKTLQNADFLNQETKDSIVKLKPEQIQDSPSINRIPTYYLCCDWPSCQITKIVNPE</sequence>
<evidence type="ECO:0000313" key="2">
    <source>
        <dbReference type="Proteomes" id="UP000027778"/>
    </source>
</evidence>
<dbReference type="AlphaFoldDB" id="A0A073K7V5"/>
<dbReference type="Proteomes" id="UP000027778">
    <property type="component" value="Unassembled WGS sequence"/>
</dbReference>
<accession>A0A073K7V5</accession>
<protein>
    <submittedName>
        <fullName evidence="1">Uncharacterized protein</fullName>
    </submittedName>
</protein>
<name>A0A073K7V5_9BACI</name>
<comment type="caution">
    <text evidence="1">The sequence shown here is derived from an EMBL/GenBank/DDBJ whole genome shotgun (WGS) entry which is preliminary data.</text>
</comment>
<evidence type="ECO:0000313" key="1">
    <source>
        <dbReference type="EMBL" id="KEK23359.1"/>
    </source>
</evidence>
<reference evidence="1 2" key="1">
    <citation type="submission" date="2014-06" db="EMBL/GenBank/DDBJ databases">
        <title>Draft genome sequence of Bacillus gaemokensis JCM 15801 (MCCC 1A00707).</title>
        <authorList>
            <person name="Lai Q."/>
            <person name="Liu Y."/>
            <person name="Shao Z."/>
        </authorList>
    </citation>
    <scope>NUCLEOTIDE SEQUENCE [LARGE SCALE GENOMIC DNA]</scope>
    <source>
        <strain evidence="1 2">JCM 15801</strain>
    </source>
</reference>
<dbReference type="RefSeq" id="WP_033675753.1">
    <property type="nucleotide sequence ID" value="NZ_JOTM01000017.1"/>
</dbReference>
<proteinExistence type="predicted"/>
<organism evidence="1 2">
    <name type="scientific">Bacillus gaemokensis</name>
    <dbReference type="NCBI Taxonomy" id="574375"/>
    <lineage>
        <taxon>Bacteria</taxon>
        <taxon>Bacillati</taxon>
        <taxon>Bacillota</taxon>
        <taxon>Bacilli</taxon>
        <taxon>Bacillales</taxon>
        <taxon>Bacillaceae</taxon>
        <taxon>Bacillus</taxon>
        <taxon>Bacillus cereus group</taxon>
    </lineage>
</organism>
<gene>
    <name evidence="1" type="ORF">BAGA_09580</name>
</gene>
<dbReference type="EMBL" id="JOTM01000017">
    <property type="protein sequence ID" value="KEK23359.1"/>
    <property type="molecule type" value="Genomic_DNA"/>
</dbReference>
<keyword evidence="2" id="KW-1185">Reference proteome</keyword>